<reference evidence="1 2" key="1">
    <citation type="submission" date="2020-04" db="EMBL/GenBank/DDBJ databases">
        <title>Antimicrobial susceptibility and clonality of vaginal-derived multi-drug resistant Mobiluncus isolates in China.</title>
        <authorList>
            <person name="Zhang X."/>
        </authorList>
    </citation>
    <scope>NUCLEOTIDE SEQUENCE [LARGE SCALE GENOMIC DNA]</scope>
    <source>
        <strain evidence="1 2">19</strain>
    </source>
</reference>
<dbReference type="AlphaFoldDB" id="A0A7Y0UH42"/>
<protein>
    <submittedName>
        <fullName evidence="1">Uncharacterized protein</fullName>
    </submittedName>
</protein>
<comment type="caution">
    <text evidence="1">The sequence shown here is derived from an EMBL/GenBank/DDBJ whole genome shotgun (WGS) entry which is preliminary data.</text>
</comment>
<evidence type="ECO:0000313" key="2">
    <source>
        <dbReference type="Proteomes" id="UP000553981"/>
    </source>
</evidence>
<organism evidence="1 2">
    <name type="scientific">Mobiluncus curtisii</name>
    <dbReference type="NCBI Taxonomy" id="2051"/>
    <lineage>
        <taxon>Bacteria</taxon>
        <taxon>Bacillati</taxon>
        <taxon>Actinomycetota</taxon>
        <taxon>Actinomycetes</taxon>
        <taxon>Actinomycetales</taxon>
        <taxon>Actinomycetaceae</taxon>
        <taxon>Mobiluncus</taxon>
    </lineage>
</organism>
<proteinExistence type="predicted"/>
<dbReference type="EMBL" id="JABCUI010000002">
    <property type="protein sequence ID" value="NMW87226.1"/>
    <property type="molecule type" value="Genomic_DNA"/>
</dbReference>
<accession>A0A7Y0UH42</accession>
<sequence>MFLDFAVARDWLGPLPYADFGVVAAFFEFQRFAFAACDIGKAFQQVAAFHGLILGYLND</sequence>
<dbReference type="Proteomes" id="UP000553981">
    <property type="component" value="Unassembled WGS sequence"/>
</dbReference>
<evidence type="ECO:0000313" key="1">
    <source>
        <dbReference type="EMBL" id="NMW87226.1"/>
    </source>
</evidence>
<name>A0A7Y0UH42_9ACTO</name>
<gene>
    <name evidence="1" type="ORF">HHJ67_05605</name>
</gene>